<organism evidence="3 4">
    <name type="scientific">Streptomyces termitum</name>
    <dbReference type="NCBI Taxonomy" id="67368"/>
    <lineage>
        <taxon>Bacteria</taxon>
        <taxon>Bacillati</taxon>
        <taxon>Actinomycetota</taxon>
        <taxon>Actinomycetes</taxon>
        <taxon>Kitasatosporales</taxon>
        <taxon>Streptomycetaceae</taxon>
        <taxon>Streptomyces</taxon>
    </lineage>
</organism>
<dbReference type="AlphaFoldDB" id="A0A918W516"/>
<keyword evidence="4" id="KW-1185">Reference proteome</keyword>
<feature type="compositionally biased region" description="Low complexity" evidence="1">
    <location>
        <begin position="40"/>
        <end position="58"/>
    </location>
</feature>
<dbReference type="EMBL" id="BMUL01000001">
    <property type="protein sequence ID" value="GHA65083.1"/>
    <property type="molecule type" value="Genomic_DNA"/>
</dbReference>
<reference evidence="3" key="2">
    <citation type="submission" date="2020-09" db="EMBL/GenBank/DDBJ databases">
        <authorList>
            <person name="Sun Q."/>
            <person name="Ohkuma M."/>
        </authorList>
    </citation>
    <scope>NUCLEOTIDE SEQUENCE</scope>
    <source>
        <strain evidence="3">JCM 4518</strain>
    </source>
</reference>
<evidence type="ECO:0000256" key="2">
    <source>
        <dbReference type="SAM" id="SignalP"/>
    </source>
</evidence>
<reference evidence="3" key="1">
    <citation type="journal article" date="2014" name="Int. J. Syst. Evol. Microbiol.">
        <title>Complete genome sequence of Corynebacterium casei LMG S-19264T (=DSM 44701T), isolated from a smear-ripened cheese.</title>
        <authorList>
            <consortium name="US DOE Joint Genome Institute (JGI-PGF)"/>
            <person name="Walter F."/>
            <person name="Albersmeier A."/>
            <person name="Kalinowski J."/>
            <person name="Ruckert C."/>
        </authorList>
    </citation>
    <scope>NUCLEOTIDE SEQUENCE</scope>
    <source>
        <strain evidence="3">JCM 4518</strain>
    </source>
</reference>
<feature type="signal peptide" evidence="2">
    <location>
        <begin position="1"/>
        <end position="36"/>
    </location>
</feature>
<dbReference type="Proteomes" id="UP000644020">
    <property type="component" value="Unassembled WGS sequence"/>
</dbReference>
<keyword evidence="2" id="KW-0732">Signal</keyword>
<proteinExistence type="predicted"/>
<dbReference type="InterPro" id="IPR028994">
    <property type="entry name" value="Integrin_alpha_N"/>
</dbReference>
<comment type="caution">
    <text evidence="3">The sequence shown here is derived from an EMBL/GenBank/DDBJ whole genome shotgun (WGS) entry which is preliminary data.</text>
</comment>
<evidence type="ECO:0000313" key="3">
    <source>
        <dbReference type="EMBL" id="GHA65083.1"/>
    </source>
</evidence>
<evidence type="ECO:0000256" key="1">
    <source>
        <dbReference type="SAM" id="MobiDB-lite"/>
    </source>
</evidence>
<name>A0A918W516_9ACTN</name>
<evidence type="ECO:0008006" key="5">
    <source>
        <dbReference type="Google" id="ProtNLM"/>
    </source>
</evidence>
<accession>A0A918W516</accession>
<gene>
    <name evidence="3" type="ORF">GCM10010305_03370</name>
</gene>
<protein>
    <recommendedName>
        <fullName evidence="5">VCBS repeat-containing protein</fullName>
    </recommendedName>
</protein>
<dbReference type="SUPFAM" id="SSF69318">
    <property type="entry name" value="Integrin alpha N-terminal domain"/>
    <property type="match status" value="1"/>
</dbReference>
<evidence type="ECO:0000313" key="4">
    <source>
        <dbReference type="Proteomes" id="UP000644020"/>
    </source>
</evidence>
<feature type="chain" id="PRO_5037892835" description="VCBS repeat-containing protein" evidence="2">
    <location>
        <begin position="37"/>
        <end position="1035"/>
    </location>
</feature>
<sequence>MKYRNTRKRPARTLALMTTAATVLLGAMVAPQGASALTAEGTASPSAAPAPAPEETASLQARKTGKPVEVLARRTETSQFFADPSGTFTNEQYVLPRWTRKDNKLVPIDTDLAAGPDGRLAPGATKTGVSFSGGGTGHAVTIEQDGRSVSLDWPSPLPAPVVEGDTATYREVLPGVDLQLRAGNSGFGQLLVVKTPQAAANPALRTVRMSMAADGLTVSADADGNLAAVNPAGQEVFTAPTPRMWDSSKAAAPAGAGQARSLAAAATPPTDAFEPGYGAKEAPLGLSVTRDALSLKPDQSLLTGKDTTYPVFIDPTFSATGSREAWAIAYKKTPTASYYNGAGWHNSDGSVGTNQARVGYENVTNGLARSFFRMDSNNLWNTSKYIKTSTFRIKNVWSWSCTDRSVDLWLTGGISSATNWSNTDNSTMWSRKLSSVNQSLGYSSGCPAGDLAFDTTSAAKESVTKKWNNITIGLRATSETDVFAWKKFDVGTARLTTTYNTYPKAPTNVWTSPDTNTPECLAGPYLTATIGNADLTLAATVTDPDGGTVKARFVLWPTGYGGASNEVNRTVDVASGKSARTVVTKAEMKKLLADNGQTGTGTFSWHVRAEDGELSGPRTSTCSFRFDAARPSFPPAVTSTQFPDGADGWPETTGMARSEGTFQITNKDTEPAAAFEYWTDWDPTVRKATLPIGGGMLANLKLTPPSVGRHALSVRSVDAGGNLSDTTRYWFYANGPNTPDKPGDLNGDGLADLYGVRSDGELWFYAGHGTGIMAPAVVASNQDFTGSDITRRGDWTQDGYEDLIALSGATDEKTLTIYPNNGFGHACSARGEEADGVSKACQYDAATLSVYDPNNNHWADADQVIAIGDVDGPLDTNADGVVDVPGHPDLLVKQGNLLWLYYGSADHYLDSDPGRQPKLIGTGGWAPYTLTAPGDQDKDGYLDLIARQNTTGELRLYSGGKDGAGLGSGSSFTVIGSAWTAANRPLFTAVPDADKNGTPDLWATTADGKLYFYPNALGAGTVVGTGGWTAFSDLA</sequence>
<feature type="region of interest" description="Disordered" evidence="1">
    <location>
        <begin position="40"/>
        <end position="65"/>
    </location>
</feature>